<dbReference type="EMBL" id="JAWDJW010000381">
    <property type="protein sequence ID" value="KAK3080839.1"/>
    <property type="molecule type" value="Genomic_DNA"/>
</dbReference>
<name>A0ACC3DWA0_9PEZI</name>
<proteinExistence type="predicted"/>
<evidence type="ECO:0000313" key="2">
    <source>
        <dbReference type="Proteomes" id="UP001186974"/>
    </source>
</evidence>
<accession>A0ACC3DWA0</accession>
<keyword evidence="2" id="KW-1185">Reference proteome</keyword>
<reference evidence="1" key="1">
    <citation type="submission" date="2024-09" db="EMBL/GenBank/DDBJ databases">
        <title>Black Yeasts Isolated from many extreme environments.</title>
        <authorList>
            <person name="Coleine C."/>
            <person name="Stajich J.E."/>
            <person name="Selbmann L."/>
        </authorList>
    </citation>
    <scope>NUCLEOTIDE SEQUENCE</scope>
    <source>
        <strain evidence="1">CCFEE 5737</strain>
    </source>
</reference>
<gene>
    <name evidence="1" type="ORF">LTS18_012629</name>
</gene>
<comment type="caution">
    <text evidence="1">The sequence shown here is derived from an EMBL/GenBank/DDBJ whole genome shotgun (WGS) entry which is preliminary data.</text>
</comment>
<dbReference type="Proteomes" id="UP001186974">
    <property type="component" value="Unassembled WGS sequence"/>
</dbReference>
<organism evidence="1 2">
    <name type="scientific">Coniosporium uncinatum</name>
    <dbReference type="NCBI Taxonomy" id="93489"/>
    <lineage>
        <taxon>Eukaryota</taxon>
        <taxon>Fungi</taxon>
        <taxon>Dikarya</taxon>
        <taxon>Ascomycota</taxon>
        <taxon>Pezizomycotina</taxon>
        <taxon>Dothideomycetes</taxon>
        <taxon>Dothideomycetes incertae sedis</taxon>
        <taxon>Coniosporium</taxon>
    </lineage>
</organism>
<sequence length="102" mass="11587">MNRIHDVLDADLIWNKFLRNAVDQGSNLGGYQRVNVDLGNEPPRIDAVEHVESMQQNAASKLKTHRCHTQVMKIAYRLIASSFFFEPNGPVEDDDGDYRQTG</sequence>
<evidence type="ECO:0000313" key="1">
    <source>
        <dbReference type="EMBL" id="KAK3080839.1"/>
    </source>
</evidence>
<protein>
    <submittedName>
        <fullName evidence="1">Uncharacterized protein</fullName>
    </submittedName>
</protein>